<dbReference type="AlphaFoldDB" id="A0A9Y3S6C2"/>
<dbReference type="PANTHER" id="PTHR45622:SF73">
    <property type="entry name" value="E3 UBIQUITIN-PROTEIN LIGASE HERC4-LIKE ISOFORM X1-RELATED"/>
    <property type="match status" value="1"/>
</dbReference>
<dbReference type="PANTHER" id="PTHR45622">
    <property type="entry name" value="UBIQUITIN-PROTEIN LIGASE E3A-RELATED"/>
    <property type="match status" value="1"/>
</dbReference>
<keyword evidence="5" id="KW-0472">Membrane</keyword>
<dbReference type="GO" id="GO:0061630">
    <property type="term" value="F:ubiquitin protein ligase activity"/>
    <property type="evidence" value="ECO:0007669"/>
    <property type="project" value="TreeGrafter"/>
</dbReference>
<keyword evidence="3 4" id="KW-0833">Ubl conjugation pathway</keyword>
<dbReference type="PROSITE" id="PS50237">
    <property type="entry name" value="HECT"/>
    <property type="match status" value="1"/>
</dbReference>
<reference evidence="8" key="1">
    <citation type="submission" date="2025-08" db="UniProtKB">
        <authorList>
            <consortium name="RefSeq"/>
        </authorList>
    </citation>
    <scope>IDENTIFICATION</scope>
</reference>
<evidence type="ECO:0000313" key="7">
    <source>
        <dbReference type="Proteomes" id="UP000695023"/>
    </source>
</evidence>
<evidence type="ECO:0000256" key="4">
    <source>
        <dbReference type="PROSITE-ProRule" id="PRU00104"/>
    </source>
</evidence>
<dbReference type="SUPFAM" id="SSF56204">
    <property type="entry name" value="Hect, E3 ligase catalytic domain"/>
    <property type="match status" value="1"/>
</dbReference>
<gene>
    <name evidence="8" type="primary">LOC102197474</name>
</gene>
<keyword evidence="1" id="KW-0808">Transferase</keyword>
<dbReference type="Gene3D" id="3.90.1750.10">
    <property type="entry name" value="Hect, E3 ligase catalytic domains"/>
    <property type="match status" value="1"/>
</dbReference>
<dbReference type="GeneID" id="102197474"/>
<sequence>MIRHINVWKQALSEILSFVPVPRNSGVRNLLLVLKYMYNVNVFLLDLRRATILEDTFEQLADACDTDYKKPLRVLFDEMIDEVYRKDFFYEVFHDLISAESGMFMFNDSETLAWFSSKHQATQEDQRFFLFGVLCGLALYNQCIIHLPFPLVLFKKLLGVRPSLEDLIEFNTSVGESLQYILEDYKDDDLENLDMYFSINWDGKDIDLDPESPEKLVTSQNK</sequence>
<dbReference type="Pfam" id="PF00632">
    <property type="entry name" value="HECT"/>
    <property type="match status" value="1"/>
</dbReference>
<dbReference type="GO" id="GO:0005737">
    <property type="term" value="C:cytoplasm"/>
    <property type="evidence" value="ECO:0007669"/>
    <property type="project" value="TreeGrafter"/>
</dbReference>
<keyword evidence="2" id="KW-0677">Repeat</keyword>
<proteinExistence type="predicted"/>
<evidence type="ECO:0000256" key="3">
    <source>
        <dbReference type="ARBA" id="ARBA00022786"/>
    </source>
</evidence>
<feature type="domain" description="HECT" evidence="6">
    <location>
        <begin position="86"/>
        <end position="222"/>
    </location>
</feature>
<feature type="transmembrane region" description="Helical" evidence="5">
    <location>
        <begin position="128"/>
        <end position="154"/>
    </location>
</feature>
<keyword evidence="5" id="KW-0812">Transmembrane</keyword>
<comment type="caution">
    <text evidence="4">Lacks conserved residue(s) required for the propagation of feature annotation.</text>
</comment>
<dbReference type="GO" id="GO:0016567">
    <property type="term" value="P:protein ubiquitination"/>
    <property type="evidence" value="ECO:0007669"/>
    <property type="project" value="TreeGrafter"/>
</dbReference>
<dbReference type="GO" id="GO:0006511">
    <property type="term" value="P:ubiquitin-dependent protein catabolic process"/>
    <property type="evidence" value="ECO:0007669"/>
    <property type="project" value="TreeGrafter"/>
</dbReference>
<dbReference type="InterPro" id="IPR000569">
    <property type="entry name" value="HECT_dom"/>
</dbReference>
<evidence type="ECO:0000256" key="1">
    <source>
        <dbReference type="ARBA" id="ARBA00022679"/>
    </source>
</evidence>
<keyword evidence="7" id="KW-1185">Reference proteome</keyword>
<keyword evidence="5" id="KW-1133">Transmembrane helix</keyword>
<dbReference type="InterPro" id="IPR035983">
    <property type="entry name" value="Hect_E3_ubiquitin_ligase"/>
</dbReference>
<dbReference type="Proteomes" id="UP000695023">
    <property type="component" value="Unplaced"/>
</dbReference>
<accession>A0A9Y3S6C2</accession>
<dbReference type="InterPro" id="IPR051709">
    <property type="entry name" value="Ub-ligase/GTPase-reg"/>
</dbReference>
<dbReference type="RefSeq" id="XP_005755317.1">
    <property type="nucleotide sequence ID" value="XM_005755260.1"/>
</dbReference>
<protein>
    <submittedName>
        <fullName evidence="8">Probable E3 ubiquitin-protein ligase HERC6</fullName>
    </submittedName>
</protein>
<name>A0A9Y3S6C2_9CICH</name>
<evidence type="ECO:0000256" key="2">
    <source>
        <dbReference type="ARBA" id="ARBA00022737"/>
    </source>
</evidence>
<evidence type="ECO:0000313" key="8">
    <source>
        <dbReference type="RefSeq" id="XP_005755317.1"/>
    </source>
</evidence>
<evidence type="ECO:0000256" key="5">
    <source>
        <dbReference type="SAM" id="Phobius"/>
    </source>
</evidence>
<organism evidence="7 8">
    <name type="scientific">Pundamilia nyererei</name>
    <dbReference type="NCBI Taxonomy" id="303518"/>
    <lineage>
        <taxon>Eukaryota</taxon>
        <taxon>Metazoa</taxon>
        <taxon>Chordata</taxon>
        <taxon>Craniata</taxon>
        <taxon>Vertebrata</taxon>
        <taxon>Euteleostomi</taxon>
        <taxon>Actinopterygii</taxon>
        <taxon>Neopterygii</taxon>
        <taxon>Teleostei</taxon>
        <taxon>Neoteleostei</taxon>
        <taxon>Acanthomorphata</taxon>
        <taxon>Ovalentaria</taxon>
        <taxon>Cichlomorphae</taxon>
        <taxon>Cichliformes</taxon>
        <taxon>Cichlidae</taxon>
        <taxon>African cichlids</taxon>
        <taxon>Pseudocrenilabrinae</taxon>
        <taxon>Haplochromini</taxon>
        <taxon>Pundamilia</taxon>
    </lineage>
</organism>
<evidence type="ECO:0000259" key="6">
    <source>
        <dbReference type="PROSITE" id="PS50237"/>
    </source>
</evidence>